<dbReference type="InterPro" id="IPR029454">
    <property type="entry name" value="ODR-4-like"/>
</dbReference>
<accession>H2Y5A8</accession>
<evidence type="ECO:0000313" key="10">
    <source>
        <dbReference type="Ensembl" id="ENSCSAVP00000000506.1"/>
    </source>
</evidence>
<comment type="function">
    <text evidence="1">May play a role in the trafficking of a subset of G-protein coupled receptors.</text>
</comment>
<keyword evidence="5 9" id="KW-0812">Transmembrane</keyword>
<comment type="similarity">
    <text evidence="3">Belongs to the ODR-4 family.</text>
</comment>
<comment type="subcellular location">
    <subcellularLocation>
        <location evidence="2">Membrane</location>
    </subcellularLocation>
</comment>
<dbReference type="OMA" id="FNEPPRR"/>
<evidence type="ECO:0000256" key="4">
    <source>
        <dbReference type="ARBA" id="ARBA00020550"/>
    </source>
</evidence>
<dbReference type="GO" id="GO:0008104">
    <property type="term" value="P:intracellular protein localization"/>
    <property type="evidence" value="ECO:0007669"/>
    <property type="project" value="TreeGrafter"/>
</dbReference>
<name>H2Y5A8_CIOSA</name>
<organism evidence="10 11">
    <name type="scientific">Ciona savignyi</name>
    <name type="common">Pacific transparent sea squirt</name>
    <dbReference type="NCBI Taxonomy" id="51511"/>
    <lineage>
        <taxon>Eukaryota</taxon>
        <taxon>Metazoa</taxon>
        <taxon>Chordata</taxon>
        <taxon>Tunicata</taxon>
        <taxon>Ascidiacea</taxon>
        <taxon>Phlebobranchia</taxon>
        <taxon>Cionidae</taxon>
        <taxon>Ciona</taxon>
    </lineage>
</organism>
<dbReference type="Proteomes" id="UP000007875">
    <property type="component" value="Unassembled WGS sequence"/>
</dbReference>
<keyword evidence="11" id="KW-1185">Reference proteome</keyword>
<dbReference type="FunCoup" id="H2Y5A8">
    <property type="interactions" value="133"/>
</dbReference>
<dbReference type="STRING" id="51511.ENSCSAVP00000000506"/>
<dbReference type="PANTHER" id="PTHR33966">
    <property type="entry name" value="PROTEIN ODR-4 HOMOLOG"/>
    <property type="match status" value="1"/>
</dbReference>
<evidence type="ECO:0000256" key="2">
    <source>
        <dbReference type="ARBA" id="ARBA00004370"/>
    </source>
</evidence>
<dbReference type="GO" id="GO:0012505">
    <property type="term" value="C:endomembrane system"/>
    <property type="evidence" value="ECO:0007669"/>
    <property type="project" value="TreeGrafter"/>
</dbReference>
<evidence type="ECO:0000256" key="6">
    <source>
        <dbReference type="ARBA" id="ARBA00022989"/>
    </source>
</evidence>
<keyword evidence="6 9" id="KW-1133">Transmembrane helix</keyword>
<dbReference type="Ensembl" id="ENSCSAVT00000000511.1">
    <property type="protein sequence ID" value="ENSCSAVP00000000506.1"/>
    <property type="gene ID" value="ENSCSAVG00000000288.1"/>
</dbReference>
<feature type="transmembrane region" description="Helical" evidence="9">
    <location>
        <begin position="457"/>
        <end position="476"/>
    </location>
</feature>
<dbReference type="GeneTree" id="ENSGT00390000012568"/>
<proteinExistence type="inferred from homology"/>
<evidence type="ECO:0000256" key="1">
    <source>
        <dbReference type="ARBA" id="ARBA00003891"/>
    </source>
</evidence>
<dbReference type="Pfam" id="PF14778">
    <property type="entry name" value="ODR4-like"/>
    <property type="match status" value="1"/>
</dbReference>
<reference evidence="10" key="2">
    <citation type="submission" date="2025-08" db="UniProtKB">
        <authorList>
            <consortium name="Ensembl"/>
        </authorList>
    </citation>
    <scope>IDENTIFICATION</scope>
</reference>
<protein>
    <recommendedName>
        <fullName evidence="4">Protein odr-4 homolog</fullName>
    </recommendedName>
</protein>
<evidence type="ECO:0000256" key="9">
    <source>
        <dbReference type="SAM" id="Phobius"/>
    </source>
</evidence>
<evidence type="ECO:0000256" key="7">
    <source>
        <dbReference type="ARBA" id="ARBA00023136"/>
    </source>
</evidence>
<evidence type="ECO:0000256" key="8">
    <source>
        <dbReference type="SAM" id="MobiDB-lite"/>
    </source>
</evidence>
<dbReference type="InParanoid" id="H2Y5A8"/>
<reference evidence="11" key="1">
    <citation type="submission" date="2003-08" db="EMBL/GenBank/DDBJ databases">
        <authorList>
            <person name="Birren B."/>
            <person name="Nusbaum C."/>
            <person name="Abebe A."/>
            <person name="Abouelleil A."/>
            <person name="Adekoya E."/>
            <person name="Ait-zahra M."/>
            <person name="Allen N."/>
            <person name="Allen T."/>
            <person name="An P."/>
            <person name="Anderson M."/>
            <person name="Anderson S."/>
            <person name="Arachchi H."/>
            <person name="Armbruster J."/>
            <person name="Bachantsang P."/>
            <person name="Baldwin J."/>
            <person name="Barry A."/>
            <person name="Bayul T."/>
            <person name="Blitshsteyn B."/>
            <person name="Bloom T."/>
            <person name="Blye J."/>
            <person name="Boguslavskiy L."/>
            <person name="Borowsky M."/>
            <person name="Boukhgalter B."/>
            <person name="Brunache A."/>
            <person name="Butler J."/>
            <person name="Calixte N."/>
            <person name="Calvo S."/>
            <person name="Camarata J."/>
            <person name="Campo K."/>
            <person name="Chang J."/>
            <person name="Cheshatsang Y."/>
            <person name="Citroen M."/>
            <person name="Collymore A."/>
            <person name="Considine T."/>
            <person name="Cook A."/>
            <person name="Cooke P."/>
            <person name="Corum B."/>
            <person name="Cuomo C."/>
            <person name="David R."/>
            <person name="Dawoe T."/>
            <person name="Degray S."/>
            <person name="Dodge S."/>
            <person name="Dooley K."/>
            <person name="Dorje P."/>
            <person name="Dorjee K."/>
            <person name="Dorris L."/>
            <person name="Duffey N."/>
            <person name="Dupes A."/>
            <person name="Elkins T."/>
            <person name="Engels R."/>
            <person name="Erickson J."/>
            <person name="Farina A."/>
            <person name="Faro S."/>
            <person name="Ferreira P."/>
            <person name="Fischer H."/>
            <person name="Fitzgerald M."/>
            <person name="Foley K."/>
            <person name="Gage D."/>
            <person name="Galagan J."/>
            <person name="Gearin G."/>
            <person name="Gnerre S."/>
            <person name="Gnirke A."/>
            <person name="Goyette A."/>
            <person name="Graham J."/>
            <person name="Grandbois E."/>
            <person name="Gyaltsen K."/>
            <person name="Hafez N."/>
            <person name="Hagopian D."/>
            <person name="Hagos B."/>
            <person name="Hall J."/>
            <person name="Hatcher B."/>
            <person name="Heller A."/>
            <person name="Higgins H."/>
            <person name="Honan T."/>
            <person name="Horn A."/>
            <person name="Houde N."/>
            <person name="Hughes L."/>
            <person name="Hulme W."/>
            <person name="Husby E."/>
            <person name="Iliev I."/>
            <person name="Jaffe D."/>
            <person name="Jones C."/>
            <person name="Kamal M."/>
            <person name="Kamat A."/>
            <person name="Kamvysselis M."/>
            <person name="Karlsson E."/>
            <person name="Kells C."/>
            <person name="Kieu A."/>
            <person name="Kisner P."/>
            <person name="Kodira C."/>
            <person name="Kulbokas E."/>
            <person name="Labutti K."/>
            <person name="Lama D."/>
            <person name="Landers T."/>
            <person name="Leger J."/>
            <person name="Levine S."/>
            <person name="Lewis D."/>
            <person name="Lewis T."/>
            <person name="Lindblad-toh K."/>
            <person name="Liu X."/>
            <person name="Lokyitsang T."/>
            <person name="Lokyitsang Y."/>
            <person name="Lucien O."/>
            <person name="Lui A."/>
            <person name="Ma L.J."/>
            <person name="Mabbitt R."/>
            <person name="Macdonald J."/>
            <person name="Maclean C."/>
            <person name="Major J."/>
            <person name="Manning J."/>
            <person name="Marabella R."/>
            <person name="Maru K."/>
            <person name="Matthews C."/>
            <person name="Mauceli E."/>
            <person name="Mccarthy M."/>
            <person name="Mcdonough S."/>
            <person name="Mcghee T."/>
            <person name="Meldrim J."/>
            <person name="Meneus L."/>
            <person name="Mesirov J."/>
            <person name="Mihalev A."/>
            <person name="Mihova T."/>
            <person name="Mikkelsen T."/>
            <person name="Mlenga V."/>
            <person name="Moru K."/>
            <person name="Mozes J."/>
            <person name="Mulrain L."/>
            <person name="Munson G."/>
            <person name="Naylor J."/>
            <person name="Newes C."/>
            <person name="Nguyen C."/>
            <person name="Nguyen N."/>
            <person name="Nguyen T."/>
            <person name="Nicol R."/>
            <person name="Nielsen C."/>
            <person name="Nizzari M."/>
            <person name="Norbu C."/>
            <person name="Norbu N."/>
            <person name="O'donnell P."/>
            <person name="Okoawo O."/>
            <person name="O'leary S."/>
            <person name="Omotosho B."/>
            <person name="O'neill K."/>
            <person name="Osman S."/>
            <person name="Parker S."/>
            <person name="Perrin D."/>
            <person name="Phunkhang P."/>
            <person name="Piqani B."/>
            <person name="Purcell S."/>
            <person name="Rachupka T."/>
            <person name="Ramasamy U."/>
            <person name="Rameau R."/>
            <person name="Ray V."/>
            <person name="Raymond C."/>
            <person name="Retta R."/>
            <person name="Richardson S."/>
            <person name="Rise C."/>
            <person name="Rodriguez J."/>
            <person name="Rogers J."/>
            <person name="Rogov P."/>
            <person name="Rutman M."/>
            <person name="Schupbach R."/>
            <person name="Seaman C."/>
            <person name="Settipalli S."/>
            <person name="Sharpe T."/>
            <person name="Sheridan J."/>
            <person name="Sherpa N."/>
            <person name="Shi J."/>
            <person name="Smirnov S."/>
            <person name="Smith C."/>
            <person name="Sougnez C."/>
            <person name="Spencer B."/>
            <person name="Stalker J."/>
            <person name="Stange-thomann N."/>
            <person name="Stavropoulos S."/>
            <person name="Stetson K."/>
            <person name="Stone C."/>
            <person name="Stone S."/>
            <person name="Stubbs M."/>
            <person name="Talamas J."/>
            <person name="Tchuinga P."/>
            <person name="Tenzing P."/>
            <person name="Tesfaye S."/>
            <person name="Theodore J."/>
            <person name="Thoulutsang Y."/>
            <person name="Topham K."/>
            <person name="Towey S."/>
            <person name="Tsamla T."/>
            <person name="Tsomo N."/>
            <person name="Vallee D."/>
            <person name="Vassiliev H."/>
            <person name="Venkataraman V."/>
            <person name="Vinson J."/>
            <person name="Vo A."/>
            <person name="Wade C."/>
            <person name="Wang S."/>
            <person name="Wangchuk T."/>
            <person name="Wangdi T."/>
            <person name="Whittaker C."/>
            <person name="Wilkinson J."/>
            <person name="Wu Y."/>
            <person name="Wyman D."/>
            <person name="Yadav S."/>
            <person name="Yang S."/>
            <person name="Yang X."/>
            <person name="Yeager S."/>
            <person name="Yee E."/>
            <person name="Young G."/>
            <person name="Zainoun J."/>
            <person name="Zembeck L."/>
            <person name="Zimmer A."/>
            <person name="Zody M."/>
            <person name="Lander E."/>
        </authorList>
    </citation>
    <scope>NUCLEOTIDE SEQUENCE [LARGE SCALE GENOMIC DNA]</scope>
</reference>
<dbReference type="eggNOG" id="KOG4703">
    <property type="taxonomic scope" value="Eukaryota"/>
</dbReference>
<evidence type="ECO:0000256" key="5">
    <source>
        <dbReference type="ARBA" id="ARBA00022692"/>
    </source>
</evidence>
<dbReference type="AlphaFoldDB" id="H2Y5A8"/>
<feature type="region of interest" description="Disordered" evidence="8">
    <location>
        <begin position="212"/>
        <end position="238"/>
    </location>
</feature>
<keyword evidence="7 9" id="KW-0472">Membrane</keyword>
<evidence type="ECO:0000256" key="3">
    <source>
        <dbReference type="ARBA" id="ARBA00010131"/>
    </source>
</evidence>
<sequence>MGKTINVDSSLSQYFNTVVKTGKPTVGIIVGKTTKTKDYVVNLIQSPSKDGTFEINETWIASHATNISPMLPSGISIIGIYVVHDAKSVDVQTTRKVVYAIHKNIQRTRSRYGLNIALEDSLHYTTLHVDISNGRTLSCKQYDVLDNSCSAKPADWRYGASPTRWSLLQTQVSLDKQFYVDTMGTMMQQLKTLLSDFCCDITNGLMTMNGEIRNNEEVLDPDPPSGGKGKKSKNSLPTKSGKIFKCQLYLPIKDSDDATEIDASRHKCRVGVCGSITAWAYMPSKTSVQEAIQMLKSDVAQTLHHRYELLKADLEDQNTKLNSTMDILLPKRLQFKKSETDNFVYSDYLSKGESIPDVVDRIRELFNSDIDPRLIDSDFEKFPEVITPEVEIVEELVPEPSVDEVGVGLIDECSSSEDEECSSHDEQVELVKESETPEFVDETKVPNNPVASSTFKGYIAAGAAVIVGFVMSYWSIQE</sequence>
<dbReference type="GO" id="GO:0016020">
    <property type="term" value="C:membrane"/>
    <property type="evidence" value="ECO:0007669"/>
    <property type="project" value="UniProtKB-SubCell"/>
</dbReference>
<dbReference type="HOGENOM" id="CLU_043811_0_0_1"/>
<reference evidence="10" key="3">
    <citation type="submission" date="2025-09" db="UniProtKB">
        <authorList>
            <consortium name="Ensembl"/>
        </authorList>
    </citation>
    <scope>IDENTIFICATION</scope>
</reference>
<dbReference type="PANTHER" id="PTHR33966:SF1">
    <property type="entry name" value="PROTEIN ODR-4 HOMOLOG"/>
    <property type="match status" value="1"/>
</dbReference>
<evidence type="ECO:0000313" key="11">
    <source>
        <dbReference type="Proteomes" id="UP000007875"/>
    </source>
</evidence>